<reference evidence="2" key="1">
    <citation type="submission" date="2018-05" db="EMBL/GenBank/DDBJ databases">
        <authorList>
            <person name="Lanie J.A."/>
            <person name="Ng W.-L."/>
            <person name="Kazmierczak K.M."/>
            <person name="Andrzejewski T.M."/>
            <person name="Davidsen T.M."/>
            <person name="Wayne K.J."/>
            <person name="Tettelin H."/>
            <person name="Glass J.I."/>
            <person name="Rusch D."/>
            <person name="Podicherti R."/>
            <person name="Tsui H.-C.T."/>
            <person name="Winkler M.E."/>
        </authorList>
    </citation>
    <scope>NUCLEOTIDE SEQUENCE</scope>
</reference>
<evidence type="ECO:0000259" key="1">
    <source>
        <dbReference type="Pfam" id="PF00535"/>
    </source>
</evidence>
<proteinExistence type="predicted"/>
<dbReference type="InterPro" id="IPR001173">
    <property type="entry name" value="Glyco_trans_2-like"/>
</dbReference>
<dbReference type="AlphaFoldDB" id="A0A382H5T4"/>
<dbReference type="Gene3D" id="3.90.550.10">
    <property type="entry name" value="Spore Coat Polysaccharide Biosynthesis Protein SpsA, Chain A"/>
    <property type="match status" value="1"/>
</dbReference>
<dbReference type="EMBL" id="UINC01059350">
    <property type="protein sequence ID" value="SVB82658.1"/>
    <property type="molecule type" value="Genomic_DNA"/>
</dbReference>
<feature type="domain" description="Glycosyltransferase 2-like" evidence="1">
    <location>
        <begin position="40"/>
        <end position="114"/>
    </location>
</feature>
<evidence type="ECO:0000313" key="2">
    <source>
        <dbReference type="EMBL" id="SVB82658.1"/>
    </source>
</evidence>
<dbReference type="InterPro" id="IPR029044">
    <property type="entry name" value="Nucleotide-diphossugar_trans"/>
</dbReference>
<name>A0A382H5T4_9ZZZZ</name>
<accession>A0A382H5T4</accession>
<dbReference type="CDD" id="cd00761">
    <property type="entry name" value="Glyco_tranf_GTA_type"/>
    <property type="match status" value="1"/>
</dbReference>
<dbReference type="Pfam" id="PF00535">
    <property type="entry name" value="Glycos_transf_2"/>
    <property type="match status" value="1"/>
</dbReference>
<organism evidence="2">
    <name type="scientific">marine metagenome</name>
    <dbReference type="NCBI Taxonomy" id="408172"/>
    <lineage>
        <taxon>unclassified sequences</taxon>
        <taxon>metagenomes</taxon>
        <taxon>ecological metagenomes</taxon>
    </lineage>
</organism>
<feature type="non-terminal residue" evidence="2">
    <location>
        <position position="1"/>
    </location>
</feature>
<dbReference type="SUPFAM" id="SSF53448">
    <property type="entry name" value="Nucleotide-diphospho-sugar transferases"/>
    <property type="match status" value="1"/>
</dbReference>
<gene>
    <name evidence="2" type="ORF">METZ01_LOCUS235512</name>
</gene>
<sequence length="207" mass="23169">GEALSYVRNQTVKPDETLIIASGIKSLGYNDPDVFNEFLKTLIARYNLEKSDPIRIFTLNDRMLPGGARNKGGELATGDVVCFCDVDDPIHPQKCEIVKRVFDNKNVDALIHNYNLGQEEFIMVSDLDQIPIEKVTTIDSPPSTNIEVPSKLPATQGHMSAKKEVFSDIKYKEDIALGEDGMFCQSIVKSSKYSLYYTPLILINYIT</sequence>
<protein>
    <recommendedName>
        <fullName evidence="1">Glycosyltransferase 2-like domain-containing protein</fullName>
    </recommendedName>
</protein>